<keyword evidence="3" id="KW-1185">Reference proteome</keyword>
<dbReference type="EMBL" id="WJBE01000006">
    <property type="protein sequence ID" value="MBC3899750.1"/>
    <property type="molecule type" value="Genomic_DNA"/>
</dbReference>
<reference evidence="2 3" key="1">
    <citation type="journal article" date="2020" name="mSystems">
        <title>Defining Genomic and Predicted Metabolic Features of the Acetobacterium Genus.</title>
        <authorList>
            <person name="Ross D.E."/>
            <person name="Marshall C.W."/>
            <person name="Gulliver D."/>
            <person name="May H.D."/>
            <person name="Norman R.S."/>
        </authorList>
    </citation>
    <scope>NUCLEOTIDE SEQUENCE [LARGE SCALE GENOMIC DNA]</scope>
    <source>
        <strain evidence="2 3">DSM 4132</strain>
    </source>
</reference>
<evidence type="ECO:0000313" key="3">
    <source>
        <dbReference type="Proteomes" id="UP000622405"/>
    </source>
</evidence>
<accession>A0ABR6YX14</accession>
<dbReference type="InterPro" id="IPR058508">
    <property type="entry name" value="DUF8195"/>
</dbReference>
<name>A0ABR6YX14_9FIRM</name>
<evidence type="ECO:0000259" key="1">
    <source>
        <dbReference type="Pfam" id="PF26615"/>
    </source>
</evidence>
<dbReference type="Gene3D" id="2.60.40.3760">
    <property type="match status" value="1"/>
</dbReference>
<evidence type="ECO:0000313" key="2">
    <source>
        <dbReference type="EMBL" id="MBC3899750.1"/>
    </source>
</evidence>
<dbReference type="Pfam" id="PF08481">
    <property type="entry name" value="GBS_Bsp-like"/>
    <property type="match status" value="1"/>
</dbReference>
<gene>
    <name evidence="2" type="ORF">GH811_08985</name>
</gene>
<protein>
    <recommendedName>
        <fullName evidence="1">DUF8195 domain-containing protein</fullName>
    </recommendedName>
</protein>
<feature type="domain" description="DUF8195" evidence="1">
    <location>
        <begin position="157"/>
        <end position="334"/>
    </location>
</feature>
<comment type="caution">
    <text evidence="2">The sequence shown here is derived from an EMBL/GenBank/DDBJ whole genome shotgun (WGS) entry which is preliminary data.</text>
</comment>
<organism evidence="2 3">
    <name type="scientific">Acetobacterium malicum</name>
    <dbReference type="NCBI Taxonomy" id="52692"/>
    <lineage>
        <taxon>Bacteria</taxon>
        <taxon>Bacillati</taxon>
        <taxon>Bacillota</taxon>
        <taxon>Clostridia</taxon>
        <taxon>Eubacteriales</taxon>
        <taxon>Eubacteriaceae</taxon>
        <taxon>Acetobacterium</taxon>
    </lineage>
</organism>
<proteinExistence type="predicted"/>
<dbReference type="Proteomes" id="UP000622405">
    <property type="component" value="Unassembled WGS sequence"/>
</dbReference>
<sequence length="340" mass="37583">MESGLISFSITKEEKMNRTKRLSRVFALLYLLGWFILPTPVFAHDTITTNQITAIQDSEKTFTITVGHLNAANGIASLTCKVWSAAGSQDDVKTEAMVQNGDGSYTYTIDMERDHSIEDVAKVKHYDKGMYYIEIYGVDNGGVTGLVDSTYLVIRSDANEWKRHSYDGSNFHEDTYRAILTVTPEIKNGTQEANSGASFKSGYGYALNLSTTVASTGDAEADKWLAGAQNASTVFPEFNFKTGVTTNGSFNQFNRLSDCMGITNNSNLSNSMLELKTNPFSASNARVHFTPLWFPDNTEYTVYSEIFDAWTPGGMLGTATTNSVNINGTVYDDWQVNNKR</sequence>
<dbReference type="InterPro" id="IPR013688">
    <property type="entry name" value="GBS_Bsp-like"/>
</dbReference>
<dbReference type="Pfam" id="PF26615">
    <property type="entry name" value="DUF8195"/>
    <property type="match status" value="1"/>
</dbReference>